<accession>A0A1J6W129</accession>
<dbReference type="InterPro" id="IPR050695">
    <property type="entry name" value="N-acetylmuramoyl_amidase_3"/>
</dbReference>
<dbReference type="PANTHER" id="PTHR30404:SF0">
    <property type="entry name" value="N-ACETYLMURAMOYL-L-ALANINE AMIDASE AMIC"/>
    <property type="match status" value="1"/>
</dbReference>
<reference evidence="3 4" key="1">
    <citation type="submission" date="2016-09" db="EMBL/GenBank/DDBJ databases">
        <title>Bacillus aquimaris SAMM genome sequence reveals colonization and biosurfactant production capacities.</title>
        <authorList>
            <person name="Waghmode S.R."/>
            <person name="Suryavanshi M.V."/>
        </authorList>
    </citation>
    <scope>NUCLEOTIDE SEQUENCE [LARGE SCALE GENOMIC DNA]</scope>
    <source>
        <strain evidence="3 4">SAMM</strain>
    </source>
</reference>
<evidence type="ECO:0000313" key="4">
    <source>
        <dbReference type="Proteomes" id="UP000182062"/>
    </source>
</evidence>
<protein>
    <recommendedName>
        <fullName evidence="2">MurNAc-LAA domain-containing protein</fullName>
    </recommendedName>
</protein>
<dbReference type="GO" id="GO:0008745">
    <property type="term" value="F:N-acetylmuramoyl-L-alanine amidase activity"/>
    <property type="evidence" value="ECO:0007669"/>
    <property type="project" value="InterPro"/>
</dbReference>
<dbReference type="OrthoDB" id="9763643at2"/>
<evidence type="ECO:0000256" key="1">
    <source>
        <dbReference type="ARBA" id="ARBA00022801"/>
    </source>
</evidence>
<proteinExistence type="predicted"/>
<gene>
    <name evidence="3" type="ORF">BHE18_04075</name>
</gene>
<name>A0A1J6W129_9BACI</name>
<comment type="caution">
    <text evidence="3">The sequence shown here is derived from an EMBL/GenBank/DDBJ whole genome shotgun (WGS) entry which is preliminary data.</text>
</comment>
<dbReference type="PANTHER" id="PTHR30404">
    <property type="entry name" value="N-ACETYLMURAMOYL-L-ALANINE AMIDASE"/>
    <property type="match status" value="1"/>
</dbReference>
<dbReference type="RefSeq" id="WP_071617506.1">
    <property type="nucleotide sequence ID" value="NZ_MINN01000074.1"/>
</dbReference>
<organism evidence="3 4">
    <name type="scientific">Rossellomorea aquimaris</name>
    <dbReference type="NCBI Taxonomy" id="189382"/>
    <lineage>
        <taxon>Bacteria</taxon>
        <taxon>Bacillati</taxon>
        <taxon>Bacillota</taxon>
        <taxon>Bacilli</taxon>
        <taxon>Bacillales</taxon>
        <taxon>Bacillaceae</taxon>
        <taxon>Rossellomorea</taxon>
    </lineage>
</organism>
<keyword evidence="4" id="KW-1185">Reference proteome</keyword>
<evidence type="ECO:0000313" key="3">
    <source>
        <dbReference type="EMBL" id="OIU71838.1"/>
    </source>
</evidence>
<dbReference type="Proteomes" id="UP000182062">
    <property type="component" value="Unassembled WGS sequence"/>
</dbReference>
<dbReference type="GO" id="GO:0009253">
    <property type="term" value="P:peptidoglycan catabolic process"/>
    <property type="evidence" value="ECO:0007669"/>
    <property type="project" value="InterPro"/>
</dbReference>
<dbReference type="GO" id="GO:0030288">
    <property type="term" value="C:outer membrane-bounded periplasmic space"/>
    <property type="evidence" value="ECO:0007669"/>
    <property type="project" value="TreeGrafter"/>
</dbReference>
<dbReference type="SMART" id="SM00646">
    <property type="entry name" value="Ami_3"/>
    <property type="match status" value="1"/>
</dbReference>
<dbReference type="Gene3D" id="3.40.630.40">
    <property type="entry name" value="Zn-dependent exopeptidases"/>
    <property type="match status" value="1"/>
</dbReference>
<dbReference type="AlphaFoldDB" id="A0A1J6W129"/>
<dbReference type="CDD" id="cd02696">
    <property type="entry name" value="MurNAc-LAA"/>
    <property type="match status" value="1"/>
</dbReference>
<dbReference type="EMBL" id="MINN01000074">
    <property type="protein sequence ID" value="OIU71838.1"/>
    <property type="molecule type" value="Genomic_DNA"/>
</dbReference>
<dbReference type="Pfam" id="PF01520">
    <property type="entry name" value="Amidase_3"/>
    <property type="match status" value="1"/>
</dbReference>
<keyword evidence="1" id="KW-0378">Hydrolase</keyword>
<dbReference type="SUPFAM" id="SSF53187">
    <property type="entry name" value="Zn-dependent exopeptidases"/>
    <property type="match status" value="1"/>
</dbReference>
<sequence>MAKASDYLIALDDGHGLGTAGKRTPYIPSVGRQIRENEFNEKVTLFLKTELERCGFRTLLTAPTDGDTPLMDRTELANSRGADALISNHFNAFDGKFDGPGKDPEGHSIHVYFNDVNDRRLAESIAKYLKQGTKQVFRGIIEQNLHMTREFNKAAVLVENGFMDNEKEALLMINEDFQRETAKEQARGVCDFFGVPYVDEKPGGGVKPPESGTGGVSPDYIGKRVESIYRGSEGLDFYSRPTFNDAYKAGTLKFQYGFPVILRKLRVEGAYMYEVKNSRGHVYYVTAAPKFVKVEGSGGGTKPPSNPGPSPGPVAIGEIRIMGVAQAAIIQDRPDRLNSKNIGTIARGRTIPVTGSVRGKNSSSGYWEVIYNGKRAYVTGDYGRYTAY</sequence>
<dbReference type="InterPro" id="IPR002508">
    <property type="entry name" value="MurNAc-LAA_cat"/>
</dbReference>
<evidence type="ECO:0000259" key="2">
    <source>
        <dbReference type="SMART" id="SM00646"/>
    </source>
</evidence>
<feature type="domain" description="MurNAc-LAA" evidence="2">
    <location>
        <begin position="74"/>
        <end position="190"/>
    </location>
</feature>